<keyword evidence="6" id="KW-1185">Reference proteome</keyword>
<dbReference type="PROSITE" id="PS51462">
    <property type="entry name" value="NUDIX"/>
    <property type="match status" value="1"/>
</dbReference>
<dbReference type="Proteomes" id="UP000218505">
    <property type="component" value="Chromosome"/>
</dbReference>
<dbReference type="GO" id="GO:0016787">
    <property type="term" value="F:hydrolase activity"/>
    <property type="evidence" value="ECO:0007669"/>
    <property type="project" value="UniProtKB-KW"/>
</dbReference>
<sequence>MTLSSLVTALAVLLGTVAVLGPWALATANRLDRLHVRTDAAWAALDAALARRAVVARVVAAVSGSKELRAAADRAEVAAKGEREAVENELAPLLAGLDRDGLPSALAAELVDAEQRVVLARRVHNDAVRDTLALRRRRSVRWLHLAGTAPTPGYFEIAEPEPEAEPGAPRKRVAARVLLLDERGRLLLFEGFDPSEPGELFWFTVGGAVERGEDLRAAAVREAREETGFELDPEALVGPVWVRRKVLDFGGVRTAAEEWFFVARVDGGRAVDVSGFQEYERDTITRHRWWTVEELTGTDELVYPRQLGELLPGAAAGEWDGTTRPIQ</sequence>
<dbReference type="Pfam" id="PF00293">
    <property type="entry name" value="NUDIX"/>
    <property type="match status" value="1"/>
</dbReference>
<dbReference type="CDD" id="cd04685">
    <property type="entry name" value="NUDIX_Hydrolase"/>
    <property type="match status" value="1"/>
</dbReference>
<evidence type="ECO:0000256" key="2">
    <source>
        <dbReference type="ARBA" id="ARBA00022801"/>
    </source>
</evidence>
<dbReference type="InterPro" id="IPR023353">
    <property type="entry name" value="LemA-like_dom_sf"/>
</dbReference>
<evidence type="ECO:0000313" key="6">
    <source>
        <dbReference type="Proteomes" id="UP000218505"/>
    </source>
</evidence>
<reference evidence="5" key="1">
    <citation type="submission" date="2017-09" db="EMBL/GenBank/DDBJ databases">
        <title>Complete Genome Sequence of ansamitocin-producing Bacterium Actinosynnema pretiosum X47.</title>
        <authorList>
            <person name="Cao G."/>
            <person name="Zong G."/>
            <person name="Zhong C."/>
            <person name="Fu J."/>
        </authorList>
    </citation>
    <scope>NUCLEOTIDE SEQUENCE [LARGE SCALE GENOMIC DNA]</scope>
    <source>
        <strain evidence="5">X47</strain>
    </source>
</reference>
<evidence type="ECO:0000256" key="1">
    <source>
        <dbReference type="ARBA" id="ARBA00001946"/>
    </source>
</evidence>
<evidence type="ECO:0000256" key="3">
    <source>
        <dbReference type="ARBA" id="ARBA00022842"/>
    </source>
</evidence>
<dbReference type="SUPFAM" id="SSF140478">
    <property type="entry name" value="LemA-like"/>
    <property type="match status" value="1"/>
</dbReference>
<evidence type="ECO:0000259" key="4">
    <source>
        <dbReference type="PROSITE" id="PS51462"/>
    </source>
</evidence>
<dbReference type="InterPro" id="IPR015797">
    <property type="entry name" value="NUDIX_hydrolase-like_dom_sf"/>
</dbReference>
<gene>
    <name evidence="5" type="ORF">CNX65_10680</name>
</gene>
<proteinExistence type="predicted"/>
<dbReference type="InterPro" id="IPR000086">
    <property type="entry name" value="NUDIX_hydrolase_dom"/>
</dbReference>
<keyword evidence="2" id="KW-0378">Hydrolase</keyword>
<organism evidence="5 6">
    <name type="scientific">Actinosynnema pretiosum</name>
    <dbReference type="NCBI Taxonomy" id="42197"/>
    <lineage>
        <taxon>Bacteria</taxon>
        <taxon>Bacillati</taxon>
        <taxon>Actinomycetota</taxon>
        <taxon>Actinomycetes</taxon>
        <taxon>Pseudonocardiales</taxon>
        <taxon>Pseudonocardiaceae</taxon>
        <taxon>Actinosynnema</taxon>
    </lineage>
</organism>
<feature type="domain" description="Nudix hydrolase" evidence="4">
    <location>
        <begin position="170"/>
        <end position="311"/>
    </location>
</feature>
<comment type="cofactor">
    <cofactor evidence="1">
        <name>Mg(2+)</name>
        <dbReference type="ChEBI" id="CHEBI:18420"/>
    </cofactor>
</comment>
<dbReference type="PANTHER" id="PTHR43046">
    <property type="entry name" value="GDP-MANNOSE MANNOSYL HYDROLASE"/>
    <property type="match status" value="1"/>
</dbReference>
<dbReference type="InterPro" id="IPR020084">
    <property type="entry name" value="NUDIX_hydrolase_CS"/>
</dbReference>
<evidence type="ECO:0000313" key="5">
    <source>
        <dbReference type="EMBL" id="ATE53698.1"/>
    </source>
</evidence>
<dbReference type="PROSITE" id="PS00893">
    <property type="entry name" value="NUDIX_BOX"/>
    <property type="match status" value="1"/>
</dbReference>
<dbReference type="RefSeq" id="WP_096492633.1">
    <property type="nucleotide sequence ID" value="NZ_CP023445.1"/>
</dbReference>
<dbReference type="Gene3D" id="3.90.79.10">
    <property type="entry name" value="Nucleoside Triphosphate Pyrophosphohydrolase"/>
    <property type="match status" value="1"/>
</dbReference>
<dbReference type="AlphaFoldDB" id="A0A290Z3W9"/>
<name>A0A290Z3W9_9PSEU</name>
<dbReference type="PANTHER" id="PTHR43046:SF12">
    <property type="entry name" value="GDP-MANNOSE MANNOSYL HYDROLASE"/>
    <property type="match status" value="1"/>
</dbReference>
<dbReference type="EMBL" id="CP023445">
    <property type="protein sequence ID" value="ATE53698.1"/>
    <property type="molecule type" value="Genomic_DNA"/>
</dbReference>
<protein>
    <submittedName>
        <fullName evidence="5">Exopolyphosphatase</fullName>
    </submittedName>
</protein>
<dbReference type="SUPFAM" id="SSF55811">
    <property type="entry name" value="Nudix"/>
    <property type="match status" value="1"/>
</dbReference>
<keyword evidence="3" id="KW-0460">Magnesium</keyword>
<accession>A0A290Z3W9</accession>
<dbReference type="KEGG" id="apre:CNX65_10680"/>